<reference evidence="4" key="1">
    <citation type="submission" date="2017-05" db="EMBL/GenBank/DDBJ databases">
        <authorList>
            <person name="Kirkegaard R."/>
            <person name="Mcilroy J S."/>
        </authorList>
    </citation>
    <scope>NUCLEOTIDE SEQUENCE [LARGE SCALE GENOMIC DNA]</scope>
</reference>
<dbReference type="Pfam" id="PF22725">
    <property type="entry name" value="GFO_IDH_MocA_C3"/>
    <property type="match status" value="1"/>
</dbReference>
<dbReference type="RefSeq" id="WP_087862279.1">
    <property type="nucleotide sequence ID" value="NZ_LT859958.1"/>
</dbReference>
<feature type="domain" description="GFO/IDH/MocA-like oxidoreductase" evidence="2">
    <location>
        <begin position="131"/>
        <end position="261"/>
    </location>
</feature>
<evidence type="ECO:0000313" key="4">
    <source>
        <dbReference type="Proteomes" id="UP000195514"/>
    </source>
</evidence>
<proteinExistence type="predicted"/>
<feature type="domain" description="Gfo/Idh/MocA-like oxidoreductase N-terminal" evidence="1">
    <location>
        <begin position="3"/>
        <end position="120"/>
    </location>
</feature>
<dbReference type="InterPro" id="IPR000683">
    <property type="entry name" value="Gfo/Idh/MocA-like_OxRdtase_N"/>
</dbReference>
<name>A0A1Y6K4G3_9CHLR</name>
<dbReference type="EMBL" id="LT859958">
    <property type="protein sequence ID" value="SMX54436.1"/>
    <property type="molecule type" value="Genomic_DNA"/>
</dbReference>
<dbReference type="OrthoDB" id="9815825at2"/>
<gene>
    <name evidence="3" type="ORF">CFX1CAM_1371</name>
</gene>
<dbReference type="PANTHER" id="PTHR43377">
    <property type="entry name" value="BILIVERDIN REDUCTASE A"/>
    <property type="match status" value="1"/>
</dbReference>
<accession>A0A1Y6K4G3</accession>
<dbReference type="PANTHER" id="PTHR43377:SF1">
    <property type="entry name" value="BILIVERDIN REDUCTASE A"/>
    <property type="match status" value="1"/>
</dbReference>
<dbReference type="GO" id="GO:0000166">
    <property type="term" value="F:nucleotide binding"/>
    <property type="evidence" value="ECO:0007669"/>
    <property type="project" value="InterPro"/>
</dbReference>
<dbReference type="SUPFAM" id="SSF55347">
    <property type="entry name" value="Glyceraldehyde-3-phosphate dehydrogenase-like, C-terminal domain"/>
    <property type="match status" value="1"/>
</dbReference>
<dbReference type="SUPFAM" id="SSF51735">
    <property type="entry name" value="NAD(P)-binding Rossmann-fold domains"/>
    <property type="match status" value="1"/>
</dbReference>
<evidence type="ECO:0000259" key="1">
    <source>
        <dbReference type="Pfam" id="PF01408"/>
    </source>
</evidence>
<organism evidence="3 4">
    <name type="scientific">Candidatus Brevifilum fermentans</name>
    <dbReference type="NCBI Taxonomy" id="1986204"/>
    <lineage>
        <taxon>Bacteria</taxon>
        <taxon>Bacillati</taxon>
        <taxon>Chloroflexota</taxon>
        <taxon>Anaerolineae</taxon>
        <taxon>Anaerolineales</taxon>
        <taxon>Anaerolineaceae</taxon>
        <taxon>Candidatus Brevifilum</taxon>
    </lineage>
</organism>
<dbReference type="Proteomes" id="UP000195514">
    <property type="component" value="Chromosome I"/>
</dbReference>
<protein>
    <submittedName>
        <fullName evidence="3">Oxidoreductase domain protein</fullName>
    </submittedName>
</protein>
<dbReference type="InterPro" id="IPR051450">
    <property type="entry name" value="Gfo/Idh/MocA_Oxidoreductases"/>
</dbReference>
<dbReference type="KEGG" id="abat:CFX1CAM_1371"/>
<keyword evidence="4" id="KW-1185">Reference proteome</keyword>
<dbReference type="InterPro" id="IPR036291">
    <property type="entry name" value="NAD(P)-bd_dom_sf"/>
</dbReference>
<dbReference type="Pfam" id="PF01408">
    <property type="entry name" value="GFO_IDH_MocA"/>
    <property type="match status" value="1"/>
</dbReference>
<dbReference type="AlphaFoldDB" id="A0A1Y6K4G3"/>
<sequence>MTINIGVIGAGKIVRVRHLPEIQSNPLARIAAICDVVEARAKEMALEYDCKAYFDYQQMLLDPGIDAVIVAATNTTHAEMSIAALQAGKHVLCEKPMATSLSDARKMLDAAKATGKQLMIAQNQRLEPAHVKAREIIQSGELGKILSFTTIFGHPGCEYWAIDGKNTWFFRSEIAGMGVLGDLAVHKLDLMRFLLDDDYTSASATIDTLAKAFPDGTPITVEDNAICTMQTAKGALGSVITSWTYQVELNRTSIYGEKGVMEIYSDPEFPLIVQKSPETGTYFRLGKKSTNIEQVKSGIIDAFVNAIDEGTDVPIPGIEGYKALEALMACYQSAKSGKRVKIGT</sequence>
<evidence type="ECO:0000259" key="2">
    <source>
        <dbReference type="Pfam" id="PF22725"/>
    </source>
</evidence>
<dbReference type="InterPro" id="IPR055170">
    <property type="entry name" value="GFO_IDH_MocA-like_dom"/>
</dbReference>
<dbReference type="Gene3D" id="3.30.360.10">
    <property type="entry name" value="Dihydrodipicolinate Reductase, domain 2"/>
    <property type="match status" value="1"/>
</dbReference>
<dbReference type="Gene3D" id="3.40.50.720">
    <property type="entry name" value="NAD(P)-binding Rossmann-like Domain"/>
    <property type="match status" value="1"/>
</dbReference>
<evidence type="ECO:0000313" key="3">
    <source>
        <dbReference type="EMBL" id="SMX54436.1"/>
    </source>
</evidence>